<comment type="caution">
    <text evidence="1">The sequence shown here is derived from an EMBL/GenBank/DDBJ whole genome shotgun (WGS) entry which is preliminary data.</text>
</comment>
<sequence>MNENEIIYFPKDEPDYFEKLMIDFTNQININPYQVNQIINYIFSIDRNEVLHYQKFFISFLANPPQLSNEILASSEILTLVAIALSSFQILYLDKPIHDSFIQSWTKFMENNEIDVNIIFKLSIIFRHLISINDIPEKQLIELASTLIHFLELDCFSNKLTNSLISYILDTLNFFFQKISNPELTRRVISVCNQYIHITFQPIKMIIAANFLIQNYDQYNECLQHITQSLQNFKLFHEDSLYKAFSSISKKLNHNLKSCSPWSIYDAFSIVTSFSTSNLHNQITEQQVNAILALNFFGVEKKINNEMDYFNSAINFLANEKEEVPLLQLCDSFRFSPIISIRNYQIFTIFFIYSIKIETFLLKLDDESNSDSQILDLIESFGRNFEYFKTIVDSIIFFNHEIKNGMFASLIELKKPIVNQFIKTMILFFKFIIKFTSKYEYPKDECTEYDDDCYVLLDKFSSQCKKIVIIRKAWEIVNYTSRRIFEFLGIFPTNLLSVLYSKYVDQLLSEKASQLYVFVIVSFFTNMKVFQNFLNALFKNTLMKIEDREFVKNAVIFLKWSNQLLSKNPIKVICEDWFINSTKNFFIQFFRFTFSTAYTISLHSSLIQNLIKLIKKLFDEKYLLKIIPADVVIQLYFAVPSSNKENKHLCLFLFQLYQSHKAVLMKFEWYQRLLLKYAILKPKFAINAIKENNMIYDYKNTPEFKKFATDLLTIFDSYSSNELRKTVLEMISYIPAKYTTCPVQPVVDISHYCVTAIVSNEKLLVINGRQLLNYIREIITCSKPDNPFEDFVNFVNYHSIDNDDNGSQPISIEKDLSNSDGLFGIFNFLGFLANSVIEKCETLDHFLFIQDVFTLIIQFSKDVSHCLPSSLSPSYVAHFIVSLAINSKYFDLNLGITDSPEYFSSVLSEVENVLFNVSYPCYRHATFVGKYLIEHFSKSSINILQMTKYVLNFILRQLDSQLIPSHHVDTDDGVKFDICHFLPEEVFEIVLFLKENVNNCEAIDFIPLFEVKLPFIASFSLCEIISNSQLNGIDDKKEKDFFDDEEKKSLSDYLNDFAEIDLQQIVPLLLLFPSHQEKFLDLCSESIKISMPKSKPNPSKIPFVFCLLGLPQSSFKLSLDVLKTSFINSSPADSVVIAECIKKAHSVLRLESKKKSPLSVFVRQVLSNNGFHDDFFVSDDLASFKHLFSLFVLQPSLVITVITDQLNLLIEKKYKDSQLIESNIQFLLDFLTLPAVIGHLVKNNEYKKIGKLFLKIYFTFSLNVADLMISYFSVKPKIWSNFLVKNITKEEYLFFFFENIQAEKLSQIVIDIKENTQVLSDHLQIEYIQFFAIENSDIPYNQIKEAFLSYFTQKDRHFLQDLIAYLVDNGEIWDLILSFLKSNKNYLLQCLKLEIMKNDNHDFESLPDFLSKISIEYFSSFFEFFFECYRESVDIELLQNIITNIECNRIPLFERVLSKYSFNFEFDFDQLLQNRKSENDLSIEKEPLELIEFGNNLLNLHSHDSQKIHSILESVDIDTPSYVFEEIEKVVLDENCELIRSLMMRFVKQRKHFLSILKLIQNNRSTFSEDIFELFSNELVLFASLNLFKTTEKNVVFNIDCFNVLCSFLSQSNQCNASHLLWGKKLSEIANLILPVFVKDDTFFHKNYSEFSDNLVLLVSLFGSQCKFIKTYFGIISKFYYENDSLILHELFECVPKIIQNLENLNPSELNPFVSLLCEMVNVNKNLTFPYALHALNLLTQKGFGNIKKITGPLSLIVKGELNEIPFSKLNFNFDYSFLNSLKNVFCRWFLNPLNTEAFSKVIEKVDTKSDLSNWLLFSRSQISNDFNVDFKSDSEYDHFFNNMPFQIIEKHRNLIVNDSSVPLYYYKLLSFCPKVKKKDKNKDNMSKFKSFFKLFSIDYYYRHILANTEHRMIVLKGVTDQESIESLNLSKSGNISFFSGVSACLYPPDFTSKINVNKSPSSSFQLLQDARGIIGIPKSYPNQIIERLNRAKDLAFQSLKSSEIVQFLCVCSLCHNPIVPPYFSRYHSIKLFEDFNRILQFATTKGINVDFSPLDKSESFITQSQCDVNSSEKVTTVKTKENFLIYAMKNQFNNPRIWSDMSAIENDDILYLFLHSNILPSNAKIEVLKQIKEFPFRWCQILFNDIKKGDLNESFISLVSDVFRIDYSSVFSCVTKLEEVSKLRTKSFFESRIMEDEHPSHNFTFVVNPTKQFFSTLPICAPLLPNGPMSPYSYPMHCVYLSIDKENSSFGTVEVCLADGTRVKYLLTAMIGTFCPELNILSHMINKILMKRVYCRSKNVELFSPQIQLITSENEVKNDSKLFLVRTNALPILRYSIYDHLLKVKREGKFPDLKNFNQFTEFKSSKDFYNWETAFLHRFAAFSYLQVGLAMKVVLPFHLLVDESVASLEFLQLRKQTVINDINNGDGFGGSKLRVFGEMIKFISPKIALAVLPTAMVNIATAFKFNDERLSVILNNLIGIGFSEKMERFNKSLQSKDGTKIVENLISSSCNDISISDIPWF</sequence>
<protein>
    <recommendedName>
        <fullName evidence="3">Non-specific serine/threonine protein kinase</fullName>
    </recommendedName>
</protein>
<organism evidence="1 2">
    <name type="scientific">Tritrichomonas musculus</name>
    <dbReference type="NCBI Taxonomy" id="1915356"/>
    <lineage>
        <taxon>Eukaryota</taxon>
        <taxon>Metamonada</taxon>
        <taxon>Parabasalia</taxon>
        <taxon>Tritrichomonadida</taxon>
        <taxon>Tritrichomonadidae</taxon>
        <taxon>Tritrichomonas</taxon>
    </lineage>
</organism>
<dbReference type="Proteomes" id="UP001470230">
    <property type="component" value="Unassembled WGS sequence"/>
</dbReference>
<reference evidence="1 2" key="1">
    <citation type="submission" date="2024-04" db="EMBL/GenBank/DDBJ databases">
        <title>Tritrichomonas musculus Genome.</title>
        <authorList>
            <person name="Alves-Ferreira E."/>
            <person name="Grigg M."/>
            <person name="Lorenzi H."/>
            <person name="Galac M."/>
        </authorList>
    </citation>
    <scope>NUCLEOTIDE SEQUENCE [LARGE SCALE GENOMIC DNA]</scope>
    <source>
        <strain evidence="1 2">EAF2021</strain>
    </source>
</reference>
<keyword evidence="2" id="KW-1185">Reference proteome</keyword>
<proteinExistence type="predicted"/>
<accession>A0ABR2KEF8</accession>
<gene>
    <name evidence="1" type="ORF">M9Y10_033979</name>
</gene>
<evidence type="ECO:0008006" key="3">
    <source>
        <dbReference type="Google" id="ProtNLM"/>
    </source>
</evidence>
<dbReference type="EMBL" id="JAPFFF010000005">
    <property type="protein sequence ID" value="KAK8889233.1"/>
    <property type="molecule type" value="Genomic_DNA"/>
</dbReference>
<evidence type="ECO:0000313" key="2">
    <source>
        <dbReference type="Proteomes" id="UP001470230"/>
    </source>
</evidence>
<name>A0ABR2KEF8_9EUKA</name>
<evidence type="ECO:0000313" key="1">
    <source>
        <dbReference type="EMBL" id="KAK8889233.1"/>
    </source>
</evidence>